<feature type="domain" description="SpaA-like prealbumin fold" evidence="12">
    <location>
        <begin position="1159"/>
        <end position="1247"/>
    </location>
</feature>
<feature type="domain" description="CNA-B" evidence="11">
    <location>
        <begin position="2214"/>
        <end position="2307"/>
    </location>
</feature>
<dbReference type="InterPro" id="IPR041171">
    <property type="entry name" value="SDR_Ig"/>
</dbReference>
<feature type="domain" description="CNA-B" evidence="11">
    <location>
        <begin position="2586"/>
        <end position="2666"/>
    </location>
</feature>
<keyword evidence="5 9" id="KW-0732">Signal</keyword>
<feature type="domain" description="CNA-B" evidence="11">
    <location>
        <begin position="2763"/>
        <end position="2842"/>
    </location>
</feature>
<evidence type="ECO:0000259" key="12">
    <source>
        <dbReference type="Pfam" id="PF17802"/>
    </source>
</evidence>
<evidence type="ECO:0000256" key="6">
    <source>
        <dbReference type="ARBA" id="ARBA00023088"/>
    </source>
</evidence>
<dbReference type="SUPFAM" id="SSF49401">
    <property type="entry name" value="Bacterial adhesins"/>
    <property type="match status" value="7"/>
</dbReference>
<evidence type="ECO:0000256" key="4">
    <source>
        <dbReference type="ARBA" id="ARBA00022525"/>
    </source>
</evidence>
<keyword evidence="15" id="KW-1185">Reference proteome</keyword>
<keyword evidence="8" id="KW-0472">Membrane</keyword>
<keyword evidence="8" id="KW-1133">Transmembrane helix</keyword>
<dbReference type="CDD" id="cd00222">
    <property type="entry name" value="CollagenBindB"/>
    <property type="match status" value="17"/>
</dbReference>
<feature type="domain" description="CNA-B" evidence="11">
    <location>
        <begin position="2939"/>
        <end position="3019"/>
    </location>
</feature>
<dbReference type="Gene3D" id="2.60.40.1280">
    <property type="match status" value="2"/>
</dbReference>
<evidence type="ECO:0000256" key="1">
    <source>
        <dbReference type="ARBA" id="ARBA00004168"/>
    </source>
</evidence>
<keyword evidence="6" id="KW-0572">Peptidoglycan-anchor</keyword>
<dbReference type="InterPro" id="IPR013783">
    <property type="entry name" value="Ig-like_fold"/>
</dbReference>
<feature type="domain" description="CNA-B" evidence="11">
    <location>
        <begin position="1746"/>
        <end position="1831"/>
    </location>
</feature>
<gene>
    <name evidence="14" type="ORF">ACFOZ1_02200</name>
</gene>
<feature type="domain" description="CNA-B" evidence="11">
    <location>
        <begin position="1839"/>
        <end position="1931"/>
    </location>
</feature>
<feature type="domain" description="CNA-B" evidence="11">
    <location>
        <begin position="2117"/>
        <end position="2206"/>
    </location>
</feature>
<dbReference type="Gene3D" id="2.60.40.10">
    <property type="entry name" value="Immunoglobulins"/>
    <property type="match status" value="6"/>
</dbReference>
<feature type="domain" description="Collagen binding" evidence="10">
    <location>
        <begin position="368"/>
        <end position="491"/>
    </location>
</feature>
<feature type="domain" description="CNA-B" evidence="11">
    <location>
        <begin position="3026"/>
        <end position="3106"/>
    </location>
</feature>
<dbReference type="Pfam" id="PF17802">
    <property type="entry name" value="SpaA"/>
    <property type="match status" value="6"/>
</dbReference>
<feature type="domain" description="CNA-B" evidence="11">
    <location>
        <begin position="3114"/>
        <end position="3195"/>
    </location>
</feature>
<feature type="domain" description="CNA-B" evidence="11">
    <location>
        <begin position="2674"/>
        <end position="2754"/>
    </location>
</feature>
<feature type="domain" description="SpaA-like prealbumin fold" evidence="12">
    <location>
        <begin position="1059"/>
        <end position="1136"/>
    </location>
</feature>
<feature type="transmembrane region" description="Helical" evidence="8">
    <location>
        <begin position="3226"/>
        <end position="3247"/>
    </location>
</feature>
<feature type="compositionally biased region" description="Low complexity" evidence="7">
    <location>
        <begin position="169"/>
        <end position="192"/>
    </location>
</feature>
<keyword evidence="8" id="KW-0812">Transmembrane</keyword>
<evidence type="ECO:0000256" key="7">
    <source>
        <dbReference type="SAM" id="MobiDB-lite"/>
    </source>
</evidence>
<proteinExistence type="inferred from homology"/>
<dbReference type="Gene3D" id="2.60.40.1140">
    <property type="entry name" value="Collagen-binding surface protein Cna, B-type domain"/>
    <property type="match status" value="17"/>
</dbReference>
<evidence type="ECO:0000313" key="15">
    <source>
        <dbReference type="Proteomes" id="UP001595880"/>
    </source>
</evidence>
<feature type="domain" description="Collagen binding" evidence="10">
    <location>
        <begin position="911"/>
        <end position="1033"/>
    </location>
</feature>
<protein>
    <submittedName>
        <fullName evidence="14">Cna B-type domain-containing protein</fullName>
    </submittedName>
</protein>
<sequence>MKKNVSVLLMALLLFQTISSSLLIPIQAITNSDQPSVFTNIAVVNDEGNMLQDDAVAGTNATILVDWSIADLEMEAGSTESFTVPSNLSVDTEQAGVLTFEEEEVGTYLATTDGIVTVELTEEIATYPDANGSFQVKAVVIESTEEVVTEEAPIVTEEEQLPAEETPTDTKQQPQTDDTQADAPTTTDTEQPLTQEEQPVKEETNATTETNSFNMQQAATAVDDGFQLTLDQLTDLNGNAFTQDQLLDPSDEFYLKLAWQLKDGHTYKVGDQVTFTLPNAIAILQEMTGELKDSLDNVVANYTISTDKQVTLTFTDYVMNNSNVTGWLQIVSMLDKENVEVEDGEAIIEPIGDEDQLRIPIIYDQKQTTIEKKGAPNKSYNANEINWEVIINKEKNDLTNATITDLLPEGTTFKEGSLKVTKLKANIDGNIIGDLEEIPVSNATFENGTLSIPLGDIDDPYRIEYVTTVTDEDVTQFVNQASLTADGLDELNTGATVTINRGDPIKKKAAKSYDPKTGIIEWEIEFNYNQKSLTDVTLKDAWTPTGKLELVESSVVFKEMTIDENGNASETGTTGLPNGAEVVKGEDQFEITGITTDKPYKITYQTKVTGRVLDSFDVSNTAGFGEYQTGTGTQIGAYYGSKSVGTINYAEKTIDWRIEINHDEYPMEKIKVEDTLGAGLALDANSISVTIDGQAYHDFTLTEGNPFTIAFPNDFTTDKKIIIDYQTIFVADEVPNQRPTNTAAITWTPEGEDGSITKDITVNTELNDKTKNNHWKSGSYDPSSREITWTIYTNYRENQIGNLIIEDTPLGNQKIVEDSVVVTPLTIDADGSMTEGDALDPSVASVNTNTNSLNVTIGETNQAYKIEYKTSLAGLVDVAINYKNAATIKDGSTNLESIEANVGIAKADRYADKSGVQDGKQVHWKIDVNPGQQLIDNLVLEDSISDNQDYLKDSIHVFEGIVDGNGDVTKGEEVPNSEYEITFGPDNRSFQVVWYNQINDAFVVEYSTLFFAGHNESVSNDYKITGGNIVANDTTEDTSNVTIRQLSSGGATGQAGYLVIDKIDSTYGVPESKLAGAEFELIDAHNGKLLKTATTDSTGQIDFGRLLFGEYILRESGIPTGYVTPNEEQTITINKEYVAGSEESKTILTVDNYKPVYQIDLLKTDDVDENILLAGAEFTLYDADNNVMGTATTDGSGELSFENLPSEGTYYLEETKAPEFYQLNTEKIQVSIGEKEREPIQVTVDNQLVPGKARVQKVDIETGNGLAGTVFHVFNSTGERVDTLTSDADGYAVTKELQPGDYTVKEVTPPHGYHLPADQPSIPFTIAKSDTVETIDVNEKFRNEVKSTNIEITKYDTELPSKFLAGAELELTYVGSDYTIPTQVKTTDSTGKAVFEDLKPGTYEIREINAPTGYILNSVPITVEVTIDDVANGTLVTGSIGNAPYGKVVLTKKDEETDKLLQGAVYQVVDASSEMPINGYQNLTTDAFGQITITGLSRGEYKLQETQAPFGYSIDGDGFTLPFTIDDTSIVTETFTREMTNTIIKGSVKVTKVDGDTSESLQGVEFNLVSDSLVNGATYSGGPFITNENGEFEVTDLTPGTYHLEEIKTLDGYQLPTGAQNVSFQINLANTAHEQTVTVENFKLIDIPITKTWNDNDDAEGTRPGEVTIELRRQVGSGTVETVESLDLSGDATSNEWAHTFTDLEQVDNDGNRYTYSIAESNVPTGYEAKVNGYNITNTRAENKDIKIEKAWLDENDTARPVSISVTLLRNGQEVRSEALTKANNWSYTFEDMPLYNNSGVAYTYSVEESDVAGYQLQGIEETEEGFQITNVRSEKTSIAVTKEWKDNPETEARPESITVQLFKNDDTEAFDTQVIEPDTDGNWAYTFANLEKFDENGHLIDYRVEEENVPGYATEVVETAENQSFTITNTRSNTIAVSGKKTWLDDNSEERPTEITVQLTREGDDVFLQEKTVKASDNWEYEFNNLPEFDDNGNKYTYIIDEVDVSGYDKAVNGYDITNTRTGKINISGTKTWKDEQSTADRPNQIEVILKQNGNEYLTQDVDADDNWSYEFTDLPQYDDEGVLYQYTIDETPVAGYKKVVDGYDITNIRSEQTSIHVDKVWMDDNNATNKRPDQITVELYRSDDTSNAYRTKVIRADNGWEYTFDNLEVYDDEGKPYTYEVRELPVEGYRTVVSDTDNDVQITNIRTGKTSVSVTKQWNDNNNADDTRPEEIEIELYRSDNSTEPIDRFLVSANDDGEWKHTFKDLEAFDDQGVAYKYTVDEVTPTGYRLAATTGNMTDGYILTNVQQTSVDVQKAWLDNGDTDARPESITVELHRNGEWYKEQTIDAEDGWKHTFDQLDLYDENGIPYAYTVKEKEVPEGYALKSITGDQETGYEITNLRVGVTEVTGMKTWKDEDASDRPTDGITINLLQDNVVIDTETISATGDGNFSFTELPKYDDQGVPYVYTVAEQEVPGYQSDVKAFDITNTRSEKRGITVTKGWQDEGTSDRPDFVTVYLYQNGTKIDEENLKAEDNWQYTFTDLEAYDEDGIAYTYSVKEEPVDGYKTTIDGFNITNTRIGKTEVSGTKNWLDDESEERPKVITVQLLQNGTVIDTVEVTAEDDWKYQFENLEKYDEKGISYTYTVSEEPVEGYTPKIGGYDITNVRSGTTSVDVTKTWLDGTDEARPSQITVQLYRDGVWIKDDQLSEENDWQTTFDSLPKYNELGEEYTYTIQELSVDGYESTIDGYDITNVRVGKTEVVGTKTWLDDNAEDRPKEITVYLLQNGERIDSTTVTAESNWVYSFTNLEAFDAEGVAYQYTVEEKAIEGYQATVKGYDITNLRVGTVEIAGTKTWLDNNAEDRPEEITVYLLQNGERIDSTKVKATDDWKYRFTDIPQYNDNGVAYTYTVEEEAVEGYETTIDGYDITNVRVGKTEVVGTKTWLDDNADSRPKVIKVNLLQNSVVVDTIEVTADTNWQYHFSDLDAFDENGVRYHYTVKEHAVPGYQSEVNGYDITNTRTAKTSIEVTKAWLDDNSPDRPDSITIMLLQNGKPFLTKEITAKDNWTYTFEDLEAYDEEGRAITYTVEEKPVEGYQTIINGLDITNLRIGTTDVSGQKTWKNDSEANRPEYIEVVLYQNGVEYQTKKVTSHDDWKFSFDDLPKFDEEGVVYVYTIQEKEVEGYESSVEGYHITNTWIGEDVQETPVSSDEQSPNDDGPLPNTATNIFNMLLVGGSAILIGFVLLLVYRKRNA</sequence>
<feature type="domain" description="CNA-B" evidence="11">
    <location>
        <begin position="2850"/>
        <end position="2930"/>
    </location>
</feature>
<dbReference type="InterPro" id="IPR008966">
    <property type="entry name" value="Adhesion_dom_sf"/>
</dbReference>
<dbReference type="Pfam" id="PF17961">
    <property type="entry name" value="Big_8"/>
    <property type="match status" value="1"/>
</dbReference>
<evidence type="ECO:0000256" key="3">
    <source>
        <dbReference type="ARBA" id="ARBA00022512"/>
    </source>
</evidence>
<dbReference type="Gene3D" id="2.60.40.740">
    <property type="match status" value="5"/>
</dbReference>
<feature type="domain" description="SpaA-like prealbumin fold" evidence="12">
    <location>
        <begin position="1349"/>
        <end position="1429"/>
    </location>
</feature>
<evidence type="ECO:0000256" key="9">
    <source>
        <dbReference type="SAM" id="SignalP"/>
    </source>
</evidence>
<evidence type="ECO:0000256" key="5">
    <source>
        <dbReference type="ARBA" id="ARBA00022729"/>
    </source>
</evidence>
<feature type="region of interest" description="Disordered" evidence="7">
    <location>
        <begin position="145"/>
        <end position="211"/>
    </location>
</feature>
<name>A0ABV8VS82_9BACI</name>
<dbReference type="SUPFAM" id="SSF49478">
    <property type="entry name" value="Cna protein B-type domain"/>
    <property type="match status" value="22"/>
</dbReference>
<dbReference type="Proteomes" id="UP001595880">
    <property type="component" value="Unassembled WGS sequence"/>
</dbReference>
<feature type="domain" description="SpaA-like prealbumin fold" evidence="12">
    <location>
        <begin position="1252"/>
        <end position="1338"/>
    </location>
</feature>
<feature type="chain" id="PRO_5047224887" evidence="9">
    <location>
        <begin position="21"/>
        <end position="3252"/>
    </location>
</feature>
<reference evidence="15" key="1">
    <citation type="journal article" date="2019" name="Int. J. Syst. Evol. Microbiol.">
        <title>The Global Catalogue of Microorganisms (GCM) 10K type strain sequencing project: providing services to taxonomists for standard genome sequencing and annotation.</title>
        <authorList>
            <consortium name="The Broad Institute Genomics Platform"/>
            <consortium name="The Broad Institute Genome Sequencing Center for Infectious Disease"/>
            <person name="Wu L."/>
            <person name="Ma J."/>
        </authorList>
    </citation>
    <scope>NUCLEOTIDE SEQUENCE [LARGE SCALE GENOMIC DNA]</scope>
    <source>
        <strain evidence="15">KACC 14058</strain>
    </source>
</reference>
<feature type="domain" description="SDR-like Ig" evidence="13">
    <location>
        <begin position="251"/>
        <end position="341"/>
    </location>
</feature>
<keyword evidence="4" id="KW-0964">Secreted</keyword>
<feature type="domain" description="SpaA-like prealbumin fold" evidence="12">
    <location>
        <begin position="1446"/>
        <end position="1532"/>
    </location>
</feature>
<evidence type="ECO:0000313" key="14">
    <source>
        <dbReference type="EMBL" id="MFC4386611.1"/>
    </source>
</evidence>
<feature type="domain" description="CNA-B" evidence="11">
    <location>
        <begin position="2313"/>
        <end position="2401"/>
    </location>
</feature>
<dbReference type="EMBL" id="JBHSDV010000001">
    <property type="protein sequence ID" value="MFC4386611.1"/>
    <property type="molecule type" value="Genomic_DNA"/>
</dbReference>
<dbReference type="PANTHER" id="PTHR36108:SF13">
    <property type="entry name" value="COLOSSIN-B-RELATED"/>
    <property type="match status" value="1"/>
</dbReference>
<dbReference type="InterPro" id="IPR008456">
    <property type="entry name" value="Collagen-bd_dom"/>
</dbReference>
<feature type="domain" description="CNA-B" evidence="11">
    <location>
        <begin position="1647"/>
        <end position="1739"/>
    </location>
</feature>
<dbReference type="RefSeq" id="WP_390195347.1">
    <property type="nucleotide sequence ID" value="NZ_JBHSDV010000001.1"/>
</dbReference>
<comment type="subcellular location">
    <subcellularLocation>
        <location evidence="1">Secreted</location>
        <location evidence="1">Cell wall</location>
        <topology evidence="1">Peptidoglycan-anchor</topology>
    </subcellularLocation>
</comment>
<evidence type="ECO:0000259" key="10">
    <source>
        <dbReference type="Pfam" id="PF05737"/>
    </source>
</evidence>
<dbReference type="InterPro" id="IPR041033">
    <property type="entry name" value="SpaA_PFL_dom_1"/>
</dbReference>
<comment type="caution">
    <text evidence="14">The sequence shown here is derived from an EMBL/GenBank/DDBJ whole genome shotgun (WGS) entry which is preliminary data.</text>
</comment>
<feature type="domain" description="Collagen binding" evidence="10">
    <location>
        <begin position="517"/>
        <end position="617"/>
    </location>
</feature>
<dbReference type="InterPro" id="IPR011252">
    <property type="entry name" value="Fibrogen-bd_dom1"/>
</dbReference>
<dbReference type="Pfam" id="PF05738">
    <property type="entry name" value="Cna_B"/>
    <property type="match status" value="17"/>
</dbReference>
<dbReference type="InterPro" id="IPR008454">
    <property type="entry name" value="Collagen-bd_Cna-like_B-typ_dom"/>
</dbReference>
<keyword evidence="3" id="KW-0134">Cell wall</keyword>
<accession>A0ABV8VS82</accession>
<organism evidence="14 15">
    <name type="scientific">Gracilibacillus marinus</name>
    <dbReference type="NCBI Taxonomy" id="630535"/>
    <lineage>
        <taxon>Bacteria</taxon>
        <taxon>Bacillati</taxon>
        <taxon>Bacillota</taxon>
        <taxon>Bacilli</taxon>
        <taxon>Bacillales</taxon>
        <taxon>Bacillaceae</taxon>
        <taxon>Gracilibacillus</taxon>
    </lineage>
</organism>
<feature type="domain" description="CNA-B" evidence="11">
    <location>
        <begin position="2028"/>
        <end position="2109"/>
    </location>
</feature>
<feature type="domain" description="CNA-B" evidence="11">
    <location>
        <begin position="2498"/>
        <end position="2579"/>
    </location>
</feature>
<evidence type="ECO:0000259" key="11">
    <source>
        <dbReference type="Pfam" id="PF05738"/>
    </source>
</evidence>
<feature type="domain" description="SpaA-like prealbumin fold" evidence="12">
    <location>
        <begin position="1546"/>
        <end position="1627"/>
    </location>
</feature>
<evidence type="ECO:0000256" key="8">
    <source>
        <dbReference type="SAM" id="Phobius"/>
    </source>
</evidence>
<feature type="domain" description="CNA-B" evidence="11">
    <location>
        <begin position="2409"/>
        <end position="2491"/>
    </location>
</feature>
<feature type="domain" description="CNA-B" evidence="11">
    <location>
        <begin position="1938"/>
        <end position="2021"/>
    </location>
</feature>
<dbReference type="PANTHER" id="PTHR36108">
    <property type="entry name" value="COLOSSIN-B-RELATED"/>
    <property type="match status" value="1"/>
</dbReference>
<comment type="similarity">
    <text evidence="2">Belongs to the serine-aspartate repeat-containing protein (SDr) family.</text>
</comment>
<dbReference type="Pfam" id="PF05737">
    <property type="entry name" value="Collagen_bind"/>
    <property type="match status" value="4"/>
</dbReference>
<feature type="domain" description="Collagen binding" evidence="10">
    <location>
        <begin position="774"/>
        <end position="894"/>
    </location>
</feature>
<evidence type="ECO:0000259" key="13">
    <source>
        <dbReference type="Pfam" id="PF17961"/>
    </source>
</evidence>
<feature type="signal peptide" evidence="9">
    <location>
        <begin position="1"/>
        <end position="20"/>
    </location>
</feature>
<evidence type="ECO:0000256" key="2">
    <source>
        <dbReference type="ARBA" id="ARBA00007257"/>
    </source>
</evidence>